<dbReference type="GO" id="GO:0016301">
    <property type="term" value="F:kinase activity"/>
    <property type="evidence" value="ECO:0007669"/>
    <property type="project" value="TreeGrafter"/>
</dbReference>
<dbReference type="PROSITE" id="PS51097">
    <property type="entry name" value="PTS_EIIA_TYPE_5"/>
    <property type="match status" value="1"/>
</dbReference>
<dbReference type="Proteomes" id="UP000538292">
    <property type="component" value="Unassembled WGS sequence"/>
</dbReference>
<reference evidence="2 3" key="1">
    <citation type="submission" date="2020-07" db="EMBL/GenBank/DDBJ databases">
        <title>Thermoactinomyces phylogeny.</title>
        <authorList>
            <person name="Dunlap C."/>
        </authorList>
    </citation>
    <scope>NUCLEOTIDE SEQUENCE [LARGE SCALE GENOMIC DNA]</scope>
    <source>
        <strain evidence="2 3">AMNI-1</strain>
    </source>
</reference>
<name>A0A7W1XPZ8_9BACL</name>
<gene>
    <name evidence="2" type="ORF">H2C83_01420</name>
</gene>
<dbReference type="Pfam" id="PF03829">
    <property type="entry name" value="PTSIIA_gutA"/>
    <property type="match status" value="1"/>
</dbReference>
<dbReference type="SUPFAM" id="SSF141530">
    <property type="entry name" value="PTSIIA/GutA-like"/>
    <property type="match status" value="1"/>
</dbReference>
<evidence type="ECO:0000313" key="2">
    <source>
        <dbReference type="EMBL" id="MBA4601005.1"/>
    </source>
</evidence>
<dbReference type="GO" id="GO:0009401">
    <property type="term" value="P:phosphoenolpyruvate-dependent sugar phosphotransferase system"/>
    <property type="evidence" value="ECO:0007669"/>
    <property type="project" value="InterPro"/>
</dbReference>
<sequence length="98" mass="11126">MVILFGKEAPNDLKDFCYIIDIVDLEDNIQAGQKLYIDNKIFEITSVGNIVQRNLKTLGHITMRFDGSTIPKLPGTLYLENKEIPDINLNTIFKIVAE</sequence>
<dbReference type="EMBL" id="JACEOL010000003">
    <property type="protein sequence ID" value="MBA4601005.1"/>
    <property type="molecule type" value="Genomic_DNA"/>
</dbReference>
<dbReference type="GO" id="GO:0005737">
    <property type="term" value="C:cytoplasm"/>
    <property type="evidence" value="ECO:0007669"/>
    <property type="project" value="InterPro"/>
</dbReference>
<comment type="caution">
    <text evidence="2">The sequence shown here is derived from an EMBL/GenBank/DDBJ whole genome shotgun (WGS) entry which is preliminary data.</text>
</comment>
<dbReference type="RefSeq" id="WP_181737055.1">
    <property type="nucleotide sequence ID" value="NZ_JACEOL010000003.1"/>
</dbReference>
<proteinExistence type="predicted"/>
<accession>A0A7W1XPZ8</accession>
<evidence type="ECO:0000313" key="3">
    <source>
        <dbReference type="Proteomes" id="UP000538292"/>
    </source>
</evidence>
<dbReference type="PANTHER" id="PTHR40398:SF1">
    <property type="entry name" value="PTS SYSTEM GLUCITOL_SORBITOL-SPECIFIC EIIA COMPONENT"/>
    <property type="match status" value="1"/>
</dbReference>
<dbReference type="GO" id="GO:0008982">
    <property type="term" value="F:protein-N(PI)-phosphohistidine-sugar phosphotransferase activity"/>
    <property type="evidence" value="ECO:0007669"/>
    <property type="project" value="InterPro"/>
</dbReference>
<dbReference type="InterPro" id="IPR004716">
    <property type="entry name" value="PTS_IIA_glucitol/sorbitol-sp"/>
</dbReference>
<dbReference type="InterPro" id="IPR036665">
    <property type="entry name" value="PTS_IIA_glucitol/sorbitol_sf"/>
</dbReference>
<dbReference type="AlphaFoldDB" id="A0A7W1XPZ8"/>
<dbReference type="PANTHER" id="PTHR40398">
    <property type="entry name" value="PTS SYSTEM GLUCITOL/SORBITOL-SPECIFIC EIIA COMPONENT"/>
    <property type="match status" value="1"/>
</dbReference>
<comment type="caution">
    <text evidence="1">Lacks conserved residue(s) required for the propagation of feature annotation.</text>
</comment>
<evidence type="ECO:0000256" key="1">
    <source>
        <dbReference type="PROSITE-ProRule" id="PRU00420"/>
    </source>
</evidence>
<keyword evidence="3" id="KW-1185">Reference proteome</keyword>
<dbReference type="Gene3D" id="2.40.33.40">
    <property type="entry name" value="Phosphotransferase system, glucitol/sorbitol-specific IIA component"/>
    <property type="match status" value="1"/>
</dbReference>
<organism evidence="2 3">
    <name type="scientific">Thermoactinomyces mirandus</name>
    <dbReference type="NCBI Taxonomy" id="2756294"/>
    <lineage>
        <taxon>Bacteria</taxon>
        <taxon>Bacillati</taxon>
        <taxon>Bacillota</taxon>
        <taxon>Bacilli</taxon>
        <taxon>Bacillales</taxon>
        <taxon>Thermoactinomycetaceae</taxon>
        <taxon>Thermoactinomyces</taxon>
    </lineage>
</organism>
<protein>
    <submittedName>
        <fullName evidence="2">PTS glucitol/sorbitol transporter subunit IIA</fullName>
    </submittedName>
</protein>